<dbReference type="Pfam" id="PF04280">
    <property type="entry name" value="Tim44"/>
    <property type="match status" value="1"/>
</dbReference>
<feature type="transmembrane region" description="Helical" evidence="2">
    <location>
        <begin position="97"/>
        <end position="114"/>
    </location>
</feature>
<name>A0A562J340_9GAMM</name>
<feature type="chain" id="PRO_5021721681" evidence="3">
    <location>
        <begin position="24"/>
        <end position="282"/>
    </location>
</feature>
<organism evidence="5 6">
    <name type="scientific">Azomonas agilis</name>
    <dbReference type="NCBI Taxonomy" id="116849"/>
    <lineage>
        <taxon>Bacteria</taxon>
        <taxon>Pseudomonadati</taxon>
        <taxon>Pseudomonadota</taxon>
        <taxon>Gammaproteobacteria</taxon>
        <taxon>Pseudomonadales</taxon>
        <taxon>Pseudomonadaceae</taxon>
        <taxon>Azomonas</taxon>
    </lineage>
</organism>
<keyword evidence="2" id="KW-1133">Transmembrane helix</keyword>
<dbReference type="EMBL" id="VLKG01000001">
    <property type="protein sequence ID" value="TWH77550.1"/>
    <property type="molecule type" value="Genomic_DNA"/>
</dbReference>
<sequence>MQRILSLFMAFSIALTLSFDASAKRMGGGNSLGSAPSHQSRDASPSTPAPVANPQARPQQQPAASGASRWLGPLAGLAAGGLLAALFMGGGFEGIQFLDILLLALIAFGIFYFIRKRRQQQQPAMAGHPSSMNREIPSAQANQGGLFNSATAQPAPIKAPVWFNEQSFIEAAREHFTSLQRYWNVNDMDSIADFVTPNMLALLKQERERLGSAHQTTQIENLHIQLDGVDDLADKTVATLTFSGLSKEHQFDQGERFSESWRMERLQGNNQPWLIAGIRQNI</sequence>
<dbReference type="InterPro" id="IPR032710">
    <property type="entry name" value="NTF2-like_dom_sf"/>
</dbReference>
<dbReference type="PANTHER" id="PTHR41542:SF1">
    <property type="entry name" value="BLL5807 PROTEIN"/>
    <property type="match status" value="1"/>
</dbReference>
<evidence type="ECO:0000256" key="3">
    <source>
        <dbReference type="SAM" id="SignalP"/>
    </source>
</evidence>
<keyword evidence="2" id="KW-0812">Transmembrane</keyword>
<dbReference type="Proteomes" id="UP000319627">
    <property type="component" value="Unassembled WGS sequence"/>
</dbReference>
<keyword evidence="2" id="KW-0472">Membrane</keyword>
<evidence type="ECO:0000313" key="6">
    <source>
        <dbReference type="Proteomes" id="UP000319627"/>
    </source>
</evidence>
<evidence type="ECO:0000313" key="5">
    <source>
        <dbReference type="EMBL" id="TWH77550.1"/>
    </source>
</evidence>
<dbReference type="OrthoDB" id="5298777at2"/>
<feature type="compositionally biased region" description="Low complexity" evidence="1">
    <location>
        <begin position="49"/>
        <end position="64"/>
    </location>
</feature>
<dbReference type="SUPFAM" id="SSF54427">
    <property type="entry name" value="NTF2-like"/>
    <property type="match status" value="1"/>
</dbReference>
<proteinExistence type="predicted"/>
<keyword evidence="3" id="KW-0732">Signal</keyword>
<dbReference type="PANTHER" id="PTHR41542">
    <property type="entry name" value="BLL5807 PROTEIN"/>
    <property type="match status" value="1"/>
</dbReference>
<gene>
    <name evidence="5" type="ORF">LX59_00468</name>
</gene>
<protein>
    <submittedName>
        <fullName evidence="5">Putative lipid-binding transport protein (Tim44 family)</fullName>
    </submittedName>
</protein>
<feature type="signal peptide" evidence="3">
    <location>
        <begin position="1"/>
        <end position="23"/>
    </location>
</feature>
<feature type="domain" description="Tim44-like" evidence="4">
    <location>
        <begin position="149"/>
        <end position="280"/>
    </location>
</feature>
<evidence type="ECO:0000259" key="4">
    <source>
        <dbReference type="SMART" id="SM00978"/>
    </source>
</evidence>
<comment type="caution">
    <text evidence="5">The sequence shown here is derived from an EMBL/GenBank/DDBJ whole genome shotgun (WGS) entry which is preliminary data.</text>
</comment>
<accession>A0A562J340</accession>
<dbReference type="InterPro" id="IPR007379">
    <property type="entry name" value="Tim44-like_dom"/>
</dbReference>
<reference evidence="5 6" key="1">
    <citation type="submission" date="2019-07" db="EMBL/GenBank/DDBJ databases">
        <title>Genomic Encyclopedia of Type Strains, Phase I: the one thousand microbial genomes (KMG-I) project.</title>
        <authorList>
            <person name="Kyrpides N."/>
        </authorList>
    </citation>
    <scope>NUCLEOTIDE SEQUENCE [LARGE SCALE GENOMIC DNA]</scope>
    <source>
        <strain evidence="5 6">DSM 375</strain>
    </source>
</reference>
<dbReference type="RefSeq" id="WP_144570210.1">
    <property type="nucleotide sequence ID" value="NZ_VLKG01000001.1"/>
</dbReference>
<feature type="compositionally biased region" description="Polar residues" evidence="1">
    <location>
        <begin position="32"/>
        <end position="46"/>
    </location>
</feature>
<keyword evidence="6" id="KW-1185">Reference proteome</keyword>
<feature type="transmembrane region" description="Helical" evidence="2">
    <location>
        <begin position="70"/>
        <end position="90"/>
    </location>
</feature>
<dbReference type="AlphaFoldDB" id="A0A562J340"/>
<evidence type="ECO:0000256" key="1">
    <source>
        <dbReference type="SAM" id="MobiDB-lite"/>
    </source>
</evidence>
<dbReference type="SMART" id="SM00978">
    <property type="entry name" value="Tim44"/>
    <property type="match status" value="1"/>
</dbReference>
<evidence type="ECO:0000256" key="2">
    <source>
        <dbReference type="SAM" id="Phobius"/>
    </source>
</evidence>
<feature type="region of interest" description="Disordered" evidence="1">
    <location>
        <begin position="28"/>
        <end position="66"/>
    </location>
</feature>